<comment type="caution">
    <text evidence="1">The sequence shown here is derived from an EMBL/GenBank/DDBJ whole genome shotgun (WGS) entry which is preliminary data.</text>
</comment>
<proteinExistence type="predicted"/>
<protein>
    <submittedName>
        <fullName evidence="1">Uncharacterized protein</fullName>
    </submittedName>
</protein>
<evidence type="ECO:0000313" key="1">
    <source>
        <dbReference type="EMBL" id="MCA9758602.1"/>
    </source>
</evidence>
<evidence type="ECO:0000313" key="2">
    <source>
        <dbReference type="Proteomes" id="UP000739538"/>
    </source>
</evidence>
<dbReference type="AlphaFoldDB" id="A0A956SFC8"/>
<name>A0A956SFC8_UNCEI</name>
<dbReference type="Proteomes" id="UP000739538">
    <property type="component" value="Unassembled WGS sequence"/>
</dbReference>
<reference evidence="1" key="1">
    <citation type="submission" date="2020-04" db="EMBL/GenBank/DDBJ databases">
        <authorList>
            <person name="Zhang T."/>
        </authorList>
    </citation>
    <scope>NUCLEOTIDE SEQUENCE</scope>
    <source>
        <strain evidence="1">HKST-UBA02</strain>
    </source>
</reference>
<gene>
    <name evidence="1" type="ORF">KDA27_22590</name>
</gene>
<accession>A0A956SFC8</accession>
<organism evidence="1 2">
    <name type="scientific">Eiseniibacteriota bacterium</name>
    <dbReference type="NCBI Taxonomy" id="2212470"/>
    <lineage>
        <taxon>Bacteria</taxon>
        <taxon>Candidatus Eiseniibacteriota</taxon>
    </lineage>
</organism>
<sequence length="709" mass="76182">MPPTRRHAALEWRHIFARTFAAIPSARAFLPALFACASALVLSACGLELPEQPYFETLLTLPFGSERFTGSDLADESEYVLVDSTAGAPLRLFFEGVVDTFRLGEKMDITLPATSLAGSLDQIEIPTPDPVDERFRIGELTDLDLPEDGLAVVVPAFTIPPIRRALPTQDELSWVRFSSGQIDVTIQNLLPIPLGDESTQDPSLRVRLFDGTRGGLLVETTFPAVIRTGAVARSTIDLTGVSLPSALELEVSGESPGSSGRTVFITPSSGFDLSARFVSLEPDSAVAVVPAQELRLEDSVAVALNDSLGIVGGMVRDGIFSIELRNELPLGAAGSLRFPELLENDEPIVLAVSVPPASGGVAGSSTETIDLTSTRVRALNDEPLDRLQFELDVATVPSDGFVALGRHQSISAAFEETTIRFASVEARPTDVRIEIPHTVTQLDLPEELEDLDLAAASLRLVVANAVPFPANGMVTVRSVGLPNPIELPFQVAIAPGTSASPVESSVSIDESNSALLSLIRARPEAIAIDGEVRIGDGLVTRTVGREDFVRGRYEVSAPLRVRLGLLERTADDFDFTVSRDVQDRIGSDVTGVVARGQIENHFPFAAETEITFASSMDQLDETPEVILALVRAEAGFTDETGRVIEPALTSFEVTLPDEDIPFFARDRVFGRMVFRLRGDSTAVVSLSPDDYAEATGALEFRIGVGERRP</sequence>
<reference evidence="1" key="2">
    <citation type="journal article" date="2021" name="Microbiome">
        <title>Successional dynamics and alternative stable states in a saline activated sludge microbial community over 9 years.</title>
        <authorList>
            <person name="Wang Y."/>
            <person name="Ye J."/>
            <person name="Ju F."/>
            <person name="Liu L."/>
            <person name="Boyd J.A."/>
            <person name="Deng Y."/>
            <person name="Parks D.H."/>
            <person name="Jiang X."/>
            <person name="Yin X."/>
            <person name="Woodcroft B.J."/>
            <person name="Tyson G.W."/>
            <person name="Hugenholtz P."/>
            <person name="Polz M.F."/>
            <person name="Zhang T."/>
        </authorList>
    </citation>
    <scope>NUCLEOTIDE SEQUENCE</scope>
    <source>
        <strain evidence="1">HKST-UBA02</strain>
    </source>
</reference>
<dbReference type="EMBL" id="JAGQHS010000191">
    <property type="protein sequence ID" value="MCA9758602.1"/>
    <property type="molecule type" value="Genomic_DNA"/>
</dbReference>